<evidence type="ECO:0000313" key="3">
    <source>
        <dbReference type="EMBL" id="KAG1893175.1"/>
    </source>
</evidence>
<organism evidence="3 4">
    <name type="scientific">Suillus fuscotomentosus</name>
    <dbReference type="NCBI Taxonomy" id="1912939"/>
    <lineage>
        <taxon>Eukaryota</taxon>
        <taxon>Fungi</taxon>
        <taxon>Dikarya</taxon>
        <taxon>Basidiomycota</taxon>
        <taxon>Agaricomycotina</taxon>
        <taxon>Agaricomycetes</taxon>
        <taxon>Agaricomycetidae</taxon>
        <taxon>Boletales</taxon>
        <taxon>Suillineae</taxon>
        <taxon>Suillaceae</taxon>
        <taxon>Suillus</taxon>
    </lineage>
</organism>
<dbReference type="Proteomes" id="UP001195769">
    <property type="component" value="Unassembled WGS sequence"/>
</dbReference>
<feature type="signal peptide" evidence="2">
    <location>
        <begin position="1"/>
        <end position="23"/>
    </location>
</feature>
<feature type="region of interest" description="Disordered" evidence="1">
    <location>
        <begin position="122"/>
        <end position="144"/>
    </location>
</feature>
<comment type="caution">
    <text evidence="3">The sequence shown here is derived from an EMBL/GenBank/DDBJ whole genome shotgun (WGS) entry which is preliminary data.</text>
</comment>
<dbReference type="RefSeq" id="XP_041218751.1">
    <property type="nucleotide sequence ID" value="XM_041372067.1"/>
</dbReference>
<protein>
    <recommendedName>
        <fullName evidence="5">Secreted protein</fullName>
    </recommendedName>
</protein>
<evidence type="ECO:0000256" key="1">
    <source>
        <dbReference type="SAM" id="MobiDB-lite"/>
    </source>
</evidence>
<name>A0AAD4HD35_9AGAM</name>
<proteinExistence type="predicted"/>
<feature type="chain" id="PRO_5042286649" description="Secreted protein" evidence="2">
    <location>
        <begin position="24"/>
        <end position="162"/>
    </location>
</feature>
<sequence>MRFAQSLWIASFLSASLLLMVFCDIAQVVIFTEGPVSLQVRRDRNAPERRFVRMWLLVLLAVPPIHLESVVHDQLPLVDPQQDEGWGLQRLTGLSNTSILADLQPSLDLGSPQNDGDIEMEANDNRGNDFQFEEPGHRTRRIPRPFYDTQPLEEDLNYSDNC</sequence>
<evidence type="ECO:0008006" key="5">
    <source>
        <dbReference type="Google" id="ProtNLM"/>
    </source>
</evidence>
<keyword evidence="4" id="KW-1185">Reference proteome</keyword>
<keyword evidence="2" id="KW-0732">Signal</keyword>
<dbReference type="AlphaFoldDB" id="A0AAD4HD35"/>
<reference evidence="3" key="1">
    <citation type="journal article" date="2020" name="New Phytol.">
        <title>Comparative genomics reveals dynamic genome evolution in host specialist ectomycorrhizal fungi.</title>
        <authorList>
            <person name="Lofgren L.A."/>
            <person name="Nguyen N.H."/>
            <person name="Vilgalys R."/>
            <person name="Ruytinx J."/>
            <person name="Liao H.L."/>
            <person name="Branco S."/>
            <person name="Kuo A."/>
            <person name="LaButti K."/>
            <person name="Lipzen A."/>
            <person name="Andreopoulos W."/>
            <person name="Pangilinan J."/>
            <person name="Riley R."/>
            <person name="Hundley H."/>
            <person name="Na H."/>
            <person name="Barry K."/>
            <person name="Grigoriev I.V."/>
            <person name="Stajich J.E."/>
            <person name="Kennedy P.G."/>
        </authorList>
    </citation>
    <scope>NUCLEOTIDE SEQUENCE</scope>
    <source>
        <strain evidence="3">FC203</strain>
    </source>
</reference>
<dbReference type="EMBL" id="JABBWK010000106">
    <property type="protein sequence ID" value="KAG1893175.1"/>
    <property type="molecule type" value="Genomic_DNA"/>
</dbReference>
<evidence type="ECO:0000313" key="4">
    <source>
        <dbReference type="Proteomes" id="UP001195769"/>
    </source>
</evidence>
<dbReference type="GeneID" id="64666365"/>
<gene>
    <name evidence="3" type="ORF">F5891DRAFT_50695</name>
</gene>
<evidence type="ECO:0000256" key="2">
    <source>
        <dbReference type="SAM" id="SignalP"/>
    </source>
</evidence>
<accession>A0AAD4HD35</accession>